<keyword evidence="6" id="KW-0807">Transducer</keyword>
<evidence type="ECO:0000256" key="6">
    <source>
        <dbReference type="RuleBase" id="RU363108"/>
    </source>
</evidence>
<reference evidence="7 8" key="2">
    <citation type="journal article" date="2007" name="PLoS Biol.">
        <title>Principles of genome evolution in the Drosophila melanogaster species group.</title>
        <authorList>
            <person name="Ranz J.M."/>
            <person name="Maurin D."/>
            <person name="Chan Y.S."/>
            <person name="von Grotthuss M."/>
            <person name="Hillier L.W."/>
            <person name="Roote J."/>
            <person name="Ashburner M."/>
            <person name="Bergman C.M."/>
        </authorList>
    </citation>
    <scope>NUCLEOTIDE SEQUENCE [LARGE SCALE GENOMIC DNA]</scope>
    <source>
        <strain evidence="8">Tai18E2 / Tucson 14021-0261.01</strain>
    </source>
</reference>
<dbReference type="InterPro" id="IPR013604">
    <property type="entry name" value="7TM_chemorcpt"/>
</dbReference>
<sequence>MFSLFATQLLGGKLVNRVMASLRRLLRRSLGCFCALNGILDFNADIGPGKSRRSRCLFIYRILHNFAVISLTLKFQLDFLDHFKNVEMSLLMTVNFFTYFALVFFAVLSSMGSCYQWQNKILAVLKELKHQKDLSRHRGYRVPRDKQSSLDRLLIALTILLILRLSIHLATFAFSARMGFNHSCNCFLPECMIFSMNYLFFAILAEVTQCWWCLLAELKMVLLDRDFSTVSSNLCEIQSLHTRFQCLIDLTSEVCSIFSYFTFAYMVRNLWSGIVSGYLVVRFVIGHGLQDLELVYLAFSFIICVQPLMFSLILNCITNTAGSLVEVTRDILKIPHNESAEVERSIEWLSLQLTWQHTHFTVFGIFHINRSSAFQFASLVLVHVVYMVQSDYISITK</sequence>
<gene>
    <name evidence="7" type="primary">Dyak\GE24715</name>
    <name evidence="7" type="synonym">dyak_GLEANR_8385</name>
    <name evidence="7" type="synonym">GE24715</name>
    <name evidence="7" type="ORF">Dyak_GE24715</name>
</gene>
<dbReference type="GO" id="GO:0005886">
    <property type="term" value="C:plasma membrane"/>
    <property type="evidence" value="ECO:0007669"/>
    <property type="project" value="UniProtKB-SubCell"/>
</dbReference>
<keyword evidence="8" id="KW-1185">Reference proteome</keyword>
<evidence type="ECO:0000256" key="2">
    <source>
        <dbReference type="ARBA" id="ARBA00022475"/>
    </source>
</evidence>
<comment type="function">
    <text evidence="6">Gustatory receptor which mediates acceptance or avoidance behavior, depending on its substrates.</text>
</comment>
<keyword evidence="3 6" id="KW-0812">Transmembrane</keyword>
<keyword evidence="5 6" id="KW-0472">Membrane</keyword>
<comment type="caution">
    <text evidence="6">Lacks conserved residue(s) required for the propagation of feature annotation.</text>
</comment>
<feature type="transmembrane region" description="Helical" evidence="6">
    <location>
        <begin position="196"/>
        <end position="215"/>
    </location>
</feature>
<feature type="transmembrane region" description="Helical" evidence="6">
    <location>
        <begin position="153"/>
        <end position="176"/>
    </location>
</feature>
<feature type="transmembrane region" description="Helical" evidence="6">
    <location>
        <begin position="295"/>
        <end position="314"/>
    </location>
</feature>
<dbReference type="EMBL" id="CM000160">
    <property type="protein sequence ID" value="EDW96751.2"/>
    <property type="molecule type" value="Genomic_DNA"/>
</dbReference>
<dbReference type="Pfam" id="PF08395">
    <property type="entry name" value="7tm_7"/>
    <property type="match status" value="1"/>
</dbReference>
<proteinExistence type="inferred from homology"/>
<organism evidence="7 8">
    <name type="scientific">Drosophila yakuba</name>
    <name type="common">Fruit fly</name>
    <dbReference type="NCBI Taxonomy" id="7245"/>
    <lineage>
        <taxon>Eukaryota</taxon>
        <taxon>Metazoa</taxon>
        <taxon>Ecdysozoa</taxon>
        <taxon>Arthropoda</taxon>
        <taxon>Hexapoda</taxon>
        <taxon>Insecta</taxon>
        <taxon>Pterygota</taxon>
        <taxon>Neoptera</taxon>
        <taxon>Endopterygota</taxon>
        <taxon>Diptera</taxon>
        <taxon>Brachycera</taxon>
        <taxon>Muscomorpha</taxon>
        <taxon>Ephydroidea</taxon>
        <taxon>Drosophilidae</taxon>
        <taxon>Drosophila</taxon>
        <taxon>Sophophora</taxon>
    </lineage>
</organism>
<feature type="transmembrane region" description="Helical" evidence="6">
    <location>
        <begin position="58"/>
        <end position="77"/>
    </location>
</feature>
<comment type="similarity">
    <text evidence="6">Belongs to the insect chemoreceptor superfamily. Gustatory receptor (GR) family.</text>
</comment>
<dbReference type="OrthoDB" id="7836567at2759"/>
<dbReference type="AlphaFoldDB" id="B4PVH8"/>
<evidence type="ECO:0000256" key="1">
    <source>
        <dbReference type="ARBA" id="ARBA00004651"/>
    </source>
</evidence>
<keyword evidence="6" id="KW-0675">Receptor</keyword>
<dbReference type="eggNOG" id="ENOG502T878">
    <property type="taxonomic scope" value="Eukaryota"/>
</dbReference>
<reference evidence="7 8" key="1">
    <citation type="journal article" date="2007" name="Nature">
        <title>Evolution of genes and genomes on the Drosophila phylogeny.</title>
        <authorList>
            <consortium name="Drosophila 12 Genomes Consortium"/>
            <person name="Clark A.G."/>
            <person name="Eisen M.B."/>
            <person name="Smith D.R."/>
            <person name="Bergman C.M."/>
            <person name="Oliver B."/>
            <person name="Markow T.A."/>
            <person name="Kaufman T.C."/>
            <person name="Kellis M."/>
            <person name="Gelbart W."/>
            <person name="Iyer V.N."/>
            <person name="Pollard D.A."/>
            <person name="Sackton T.B."/>
            <person name="Larracuente A.M."/>
            <person name="Singh N.D."/>
            <person name="Abad J.P."/>
            <person name="Abt D.N."/>
            <person name="Adryan B."/>
            <person name="Aguade M."/>
            <person name="Akashi H."/>
            <person name="Anderson W.W."/>
            <person name="Aquadro C.F."/>
            <person name="Ardell D.H."/>
            <person name="Arguello R."/>
            <person name="Artieri C.G."/>
            <person name="Barbash D.A."/>
            <person name="Barker D."/>
            <person name="Barsanti P."/>
            <person name="Batterham P."/>
            <person name="Batzoglou S."/>
            <person name="Begun D."/>
            <person name="Bhutkar A."/>
            <person name="Blanco E."/>
            <person name="Bosak S.A."/>
            <person name="Bradley R.K."/>
            <person name="Brand A.D."/>
            <person name="Brent M.R."/>
            <person name="Brooks A.N."/>
            <person name="Brown R.H."/>
            <person name="Butlin R.K."/>
            <person name="Caggese C."/>
            <person name="Calvi B.R."/>
            <person name="Bernardo de Carvalho A."/>
            <person name="Caspi A."/>
            <person name="Castrezana S."/>
            <person name="Celniker S.E."/>
            <person name="Chang J.L."/>
            <person name="Chapple C."/>
            <person name="Chatterji S."/>
            <person name="Chinwalla A."/>
            <person name="Civetta A."/>
            <person name="Clifton S.W."/>
            <person name="Comeron J.M."/>
            <person name="Costello J.C."/>
            <person name="Coyne J.A."/>
            <person name="Daub J."/>
            <person name="David R.G."/>
            <person name="Delcher A.L."/>
            <person name="Delehaunty K."/>
            <person name="Do C.B."/>
            <person name="Ebling H."/>
            <person name="Edwards K."/>
            <person name="Eickbush T."/>
            <person name="Evans J.D."/>
            <person name="Filipski A."/>
            <person name="Findeiss S."/>
            <person name="Freyhult E."/>
            <person name="Fulton L."/>
            <person name="Fulton R."/>
            <person name="Garcia A.C."/>
            <person name="Gardiner A."/>
            <person name="Garfield D.A."/>
            <person name="Garvin B.E."/>
            <person name="Gibson G."/>
            <person name="Gilbert D."/>
            <person name="Gnerre S."/>
            <person name="Godfrey J."/>
            <person name="Good R."/>
            <person name="Gotea V."/>
            <person name="Gravely B."/>
            <person name="Greenberg A.J."/>
            <person name="Griffiths-Jones S."/>
            <person name="Gross S."/>
            <person name="Guigo R."/>
            <person name="Gustafson E.A."/>
            <person name="Haerty W."/>
            <person name="Hahn M.W."/>
            <person name="Halligan D.L."/>
            <person name="Halpern A.L."/>
            <person name="Halter G.M."/>
            <person name="Han M.V."/>
            <person name="Heger A."/>
            <person name="Hillier L."/>
            <person name="Hinrichs A.S."/>
            <person name="Holmes I."/>
            <person name="Hoskins R.A."/>
            <person name="Hubisz M.J."/>
            <person name="Hultmark D."/>
            <person name="Huntley M.A."/>
            <person name="Jaffe D.B."/>
            <person name="Jagadeeshan S."/>
            <person name="Jeck W.R."/>
            <person name="Johnson J."/>
            <person name="Jones C.D."/>
            <person name="Jordan W.C."/>
            <person name="Karpen G.H."/>
            <person name="Kataoka E."/>
            <person name="Keightley P.D."/>
            <person name="Kheradpour P."/>
            <person name="Kirkness E.F."/>
            <person name="Koerich L.B."/>
            <person name="Kristiansen K."/>
            <person name="Kudrna D."/>
            <person name="Kulathinal R.J."/>
            <person name="Kumar S."/>
            <person name="Kwok R."/>
            <person name="Lander E."/>
            <person name="Langley C.H."/>
            <person name="Lapoint R."/>
            <person name="Lazzaro B.P."/>
            <person name="Lee S.J."/>
            <person name="Levesque L."/>
            <person name="Li R."/>
            <person name="Lin C.F."/>
            <person name="Lin M.F."/>
            <person name="Lindblad-Toh K."/>
            <person name="Llopart A."/>
            <person name="Long M."/>
            <person name="Low L."/>
            <person name="Lozovsky E."/>
            <person name="Lu J."/>
            <person name="Luo M."/>
            <person name="Machado C.A."/>
            <person name="Makalowski W."/>
            <person name="Marzo M."/>
            <person name="Matsuda M."/>
            <person name="Matzkin L."/>
            <person name="McAllister B."/>
            <person name="McBride C.S."/>
            <person name="McKernan B."/>
            <person name="McKernan K."/>
            <person name="Mendez-Lago M."/>
            <person name="Minx P."/>
            <person name="Mollenhauer M.U."/>
            <person name="Montooth K."/>
            <person name="Mount S.M."/>
            <person name="Mu X."/>
            <person name="Myers E."/>
            <person name="Negre B."/>
            <person name="Newfeld S."/>
            <person name="Nielsen R."/>
            <person name="Noor M.A."/>
            <person name="O'Grady P."/>
            <person name="Pachter L."/>
            <person name="Papaceit M."/>
            <person name="Parisi M.J."/>
            <person name="Parisi M."/>
            <person name="Parts L."/>
            <person name="Pedersen J.S."/>
            <person name="Pesole G."/>
            <person name="Phillippy A.M."/>
            <person name="Ponting C.P."/>
            <person name="Pop M."/>
            <person name="Porcelli D."/>
            <person name="Powell J.R."/>
            <person name="Prohaska S."/>
            <person name="Pruitt K."/>
            <person name="Puig M."/>
            <person name="Quesneville H."/>
            <person name="Ram K.R."/>
            <person name="Rand D."/>
            <person name="Rasmussen M.D."/>
            <person name="Reed L.K."/>
            <person name="Reenan R."/>
            <person name="Reily A."/>
            <person name="Remington K.A."/>
            <person name="Rieger T.T."/>
            <person name="Ritchie M.G."/>
            <person name="Robin C."/>
            <person name="Rogers Y.H."/>
            <person name="Rohde C."/>
            <person name="Rozas J."/>
            <person name="Rubenfield M.J."/>
            <person name="Ruiz A."/>
            <person name="Russo S."/>
            <person name="Salzberg S.L."/>
            <person name="Sanchez-Gracia A."/>
            <person name="Saranga D.J."/>
            <person name="Sato H."/>
            <person name="Schaeffer S.W."/>
            <person name="Schatz M.C."/>
            <person name="Schlenke T."/>
            <person name="Schwartz R."/>
            <person name="Segarra C."/>
            <person name="Singh R.S."/>
            <person name="Sirot L."/>
            <person name="Sirota M."/>
            <person name="Sisneros N.B."/>
            <person name="Smith C.D."/>
            <person name="Smith T.F."/>
            <person name="Spieth J."/>
            <person name="Stage D.E."/>
            <person name="Stark A."/>
            <person name="Stephan W."/>
            <person name="Strausberg R.L."/>
            <person name="Strempel S."/>
            <person name="Sturgill D."/>
            <person name="Sutton G."/>
            <person name="Sutton G.G."/>
            <person name="Tao W."/>
            <person name="Teichmann S."/>
            <person name="Tobari Y.N."/>
            <person name="Tomimura Y."/>
            <person name="Tsolas J.M."/>
            <person name="Valente V.L."/>
            <person name="Venter E."/>
            <person name="Venter J.C."/>
            <person name="Vicario S."/>
            <person name="Vieira F.G."/>
            <person name="Vilella A.J."/>
            <person name="Villasante A."/>
            <person name="Walenz B."/>
            <person name="Wang J."/>
            <person name="Wasserman M."/>
            <person name="Watts T."/>
            <person name="Wilson D."/>
            <person name="Wilson R.K."/>
            <person name="Wing R.A."/>
            <person name="Wolfner M.F."/>
            <person name="Wong A."/>
            <person name="Wong G.K."/>
            <person name="Wu C.I."/>
            <person name="Wu G."/>
            <person name="Yamamoto D."/>
            <person name="Yang H.P."/>
            <person name="Yang S.P."/>
            <person name="Yorke J.A."/>
            <person name="Yoshida K."/>
            <person name="Zdobnov E."/>
            <person name="Zhang P."/>
            <person name="Zhang Y."/>
            <person name="Zimin A.V."/>
            <person name="Baldwin J."/>
            <person name="Abdouelleil A."/>
            <person name="Abdulkadir J."/>
            <person name="Abebe A."/>
            <person name="Abera B."/>
            <person name="Abreu J."/>
            <person name="Acer S.C."/>
            <person name="Aftuck L."/>
            <person name="Alexander A."/>
            <person name="An P."/>
            <person name="Anderson E."/>
            <person name="Anderson S."/>
            <person name="Arachi H."/>
            <person name="Azer M."/>
            <person name="Bachantsang P."/>
            <person name="Barry A."/>
            <person name="Bayul T."/>
            <person name="Berlin A."/>
            <person name="Bessette D."/>
            <person name="Bloom T."/>
            <person name="Blye J."/>
            <person name="Boguslavskiy L."/>
            <person name="Bonnet C."/>
            <person name="Boukhgalter B."/>
            <person name="Bourzgui I."/>
            <person name="Brown A."/>
            <person name="Cahill P."/>
            <person name="Channer S."/>
            <person name="Cheshatsang Y."/>
            <person name="Chuda L."/>
            <person name="Citroen M."/>
            <person name="Collymore A."/>
            <person name="Cooke P."/>
            <person name="Costello M."/>
            <person name="D'Aco K."/>
            <person name="Daza R."/>
            <person name="De Haan G."/>
            <person name="DeGray S."/>
            <person name="DeMaso C."/>
            <person name="Dhargay N."/>
            <person name="Dooley K."/>
            <person name="Dooley E."/>
            <person name="Doricent M."/>
            <person name="Dorje P."/>
            <person name="Dorjee K."/>
            <person name="Dupes A."/>
            <person name="Elong R."/>
            <person name="Falk J."/>
            <person name="Farina A."/>
            <person name="Faro S."/>
            <person name="Ferguson D."/>
            <person name="Fisher S."/>
            <person name="Foley C.D."/>
            <person name="Franke A."/>
            <person name="Friedrich D."/>
            <person name="Gadbois L."/>
            <person name="Gearin G."/>
            <person name="Gearin C.R."/>
            <person name="Giannoukos G."/>
            <person name="Goode T."/>
            <person name="Graham J."/>
            <person name="Grandbois E."/>
            <person name="Grewal S."/>
            <person name="Gyaltsen K."/>
            <person name="Hafez N."/>
            <person name="Hagos B."/>
            <person name="Hall J."/>
            <person name="Henson C."/>
            <person name="Hollinger A."/>
            <person name="Honan T."/>
            <person name="Huard M.D."/>
            <person name="Hughes L."/>
            <person name="Hurhula B."/>
            <person name="Husby M.E."/>
            <person name="Kamat A."/>
            <person name="Kanga B."/>
            <person name="Kashin S."/>
            <person name="Khazanovich D."/>
            <person name="Kisner P."/>
            <person name="Lance K."/>
            <person name="Lara M."/>
            <person name="Lee W."/>
            <person name="Lennon N."/>
            <person name="Letendre F."/>
            <person name="LeVine R."/>
            <person name="Lipovsky A."/>
            <person name="Liu X."/>
            <person name="Liu J."/>
            <person name="Liu S."/>
            <person name="Lokyitsang T."/>
            <person name="Lokyitsang Y."/>
            <person name="Lubonja R."/>
            <person name="Lui A."/>
            <person name="MacDonald P."/>
            <person name="Magnisalis V."/>
            <person name="Maru K."/>
            <person name="Matthews C."/>
            <person name="McCusker W."/>
            <person name="McDonough S."/>
            <person name="Mehta T."/>
            <person name="Meldrim J."/>
            <person name="Meneus L."/>
            <person name="Mihai O."/>
            <person name="Mihalev A."/>
            <person name="Mihova T."/>
            <person name="Mittelman R."/>
            <person name="Mlenga V."/>
            <person name="Montmayeur A."/>
            <person name="Mulrain L."/>
            <person name="Navidi A."/>
            <person name="Naylor J."/>
            <person name="Negash T."/>
            <person name="Nguyen T."/>
            <person name="Nguyen N."/>
            <person name="Nicol R."/>
            <person name="Norbu C."/>
            <person name="Norbu N."/>
            <person name="Novod N."/>
            <person name="O'Neill B."/>
            <person name="Osman S."/>
            <person name="Markiewicz E."/>
            <person name="Oyono O.L."/>
            <person name="Patti C."/>
            <person name="Phunkhang P."/>
            <person name="Pierre F."/>
            <person name="Priest M."/>
            <person name="Raghuraman S."/>
            <person name="Rege F."/>
            <person name="Reyes R."/>
            <person name="Rise C."/>
            <person name="Rogov P."/>
            <person name="Ross K."/>
            <person name="Ryan E."/>
            <person name="Settipalli S."/>
            <person name="Shea T."/>
            <person name="Sherpa N."/>
            <person name="Shi L."/>
            <person name="Shih D."/>
            <person name="Sparrow T."/>
            <person name="Spaulding J."/>
            <person name="Stalker J."/>
            <person name="Stange-Thomann N."/>
            <person name="Stavropoulos S."/>
            <person name="Stone C."/>
            <person name="Strader C."/>
            <person name="Tesfaye S."/>
            <person name="Thomson T."/>
            <person name="Thoulutsang Y."/>
            <person name="Thoulutsang D."/>
            <person name="Topham K."/>
            <person name="Topping I."/>
            <person name="Tsamla T."/>
            <person name="Vassiliev H."/>
            <person name="Vo A."/>
            <person name="Wangchuk T."/>
            <person name="Wangdi T."/>
            <person name="Weiand M."/>
            <person name="Wilkinson J."/>
            <person name="Wilson A."/>
            <person name="Yadav S."/>
            <person name="Young G."/>
            <person name="Yu Q."/>
            <person name="Zembek L."/>
            <person name="Zhong D."/>
            <person name="Zimmer A."/>
            <person name="Zwirko Z."/>
            <person name="Jaffe D.B."/>
            <person name="Alvarez P."/>
            <person name="Brockman W."/>
            <person name="Butler J."/>
            <person name="Chin C."/>
            <person name="Gnerre S."/>
            <person name="Grabherr M."/>
            <person name="Kleber M."/>
            <person name="Mauceli E."/>
            <person name="MacCallum I."/>
        </authorList>
    </citation>
    <scope>NUCLEOTIDE SEQUENCE [LARGE SCALE GENOMIC DNA]</scope>
    <source>
        <strain evidence="8">Tai18E2 / Tucson 14021-0261.01</strain>
    </source>
</reference>
<dbReference type="HOGENOM" id="CLU_061884_0_0_1"/>
<evidence type="ECO:0000256" key="3">
    <source>
        <dbReference type="ARBA" id="ARBA00022692"/>
    </source>
</evidence>
<evidence type="ECO:0000256" key="5">
    <source>
        <dbReference type="ARBA" id="ARBA00023136"/>
    </source>
</evidence>
<comment type="subcellular location">
    <subcellularLocation>
        <location evidence="1 6">Cell membrane</location>
        <topology evidence="1 6">Multi-pass membrane protein</topology>
    </subcellularLocation>
</comment>
<name>B4PVH8_DROYA</name>
<dbReference type="GO" id="GO:0050909">
    <property type="term" value="P:sensory perception of taste"/>
    <property type="evidence" value="ECO:0007669"/>
    <property type="project" value="InterPro"/>
</dbReference>
<accession>B4PVH8</accession>
<evidence type="ECO:0000313" key="7">
    <source>
        <dbReference type="EMBL" id="EDW96751.2"/>
    </source>
</evidence>
<protein>
    <recommendedName>
        <fullName evidence="6">Gustatory receptor</fullName>
    </recommendedName>
</protein>
<dbReference type="KEGG" id="dya:Dyak_GE24715"/>
<feature type="transmembrane region" description="Helical" evidence="6">
    <location>
        <begin position="270"/>
        <end position="289"/>
    </location>
</feature>
<feature type="transmembrane region" description="Helical" evidence="6">
    <location>
        <begin position="97"/>
        <end position="117"/>
    </location>
</feature>
<evidence type="ECO:0000313" key="8">
    <source>
        <dbReference type="Proteomes" id="UP000002282"/>
    </source>
</evidence>
<keyword evidence="2 6" id="KW-1003">Cell membrane</keyword>
<dbReference type="GO" id="GO:0007165">
    <property type="term" value="P:signal transduction"/>
    <property type="evidence" value="ECO:0007669"/>
    <property type="project" value="UniProtKB-KW"/>
</dbReference>
<keyword evidence="4 6" id="KW-1133">Transmembrane helix</keyword>
<dbReference type="Proteomes" id="UP000002282">
    <property type="component" value="Chromosome 3R"/>
</dbReference>
<evidence type="ECO:0000256" key="4">
    <source>
        <dbReference type="ARBA" id="ARBA00022989"/>
    </source>
</evidence>